<name>A0ABU0W3P8_9GAMM</name>
<accession>A0ABU0W3P8</accession>
<evidence type="ECO:0000313" key="2">
    <source>
        <dbReference type="EMBL" id="MDQ2068645.1"/>
    </source>
</evidence>
<dbReference type="RefSeq" id="WP_306727127.1">
    <property type="nucleotide sequence ID" value="NZ_JAVDDT010000001.1"/>
</dbReference>
<dbReference type="InterPro" id="IPR002686">
    <property type="entry name" value="Transposase_17"/>
</dbReference>
<feature type="domain" description="Transposase IS200-like" evidence="1">
    <location>
        <begin position="13"/>
        <end position="187"/>
    </location>
</feature>
<dbReference type="SMART" id="SM01321">
    <property type="entry name" value="Y1_Tnp"/>
    <property type="match status" value="1"/>
</dbReference>
<sequence>MPTARKELVCLDATPYYHVVSRCVRRAFLCGVDSVTGRSYEHRKEWIVERLTELSELFAVDLCSYAVMSNHTHLVLRLDPETAERWSEEEIMERWDQLFSLPVLVQRYRKGQTTCRAEIEAAQKKIEAWRERLSDLSWFMRCLNEPIARQANAEDGCTGRFWEGRFKSQALLDEAALLTCMAYVDLNPIRAAIAGTPEQSDFTAIQQRVREVMALKDRKPPANGPRLLDFAGDERWNGPDGLPFSLDDYIQLVDWSGRIVREGKRGAIPEDLPPILDRLEIDARTWLRAIRRGQRLKFHHAVGRASAIKVAAEQFGRSFLKGLGFARTLFPEPG</sequence>
<comment type="caution">
    <text evidence="2">The sequence shown here is derived from an EMBL/GenBank/DDBJ whole genome shotgun (WGS) entry which is preliminary data.</text>
</comment>
<dbReference type="PANTHER" id="PTHR34322:SF2">
    <property type="entry name" value="TRANSPOSASE IS200-LIKE DOMAIN-CONTAINING PROTEIN"/>
    <property type="match status" value="1"/>
</dbReference>
<evidence type="ECO:0000313" key="3">
    <source>
        <dbReference type="Proteomes" id="UP001239019"/>
    </source>
</evidence>
<reference evidence="2 3" key="1">
    <citation type="submission" date="2023-08" db="EMBL/GenBank/DDBJ databases">
        <title>Whole-genome sequencing of halo(alkali)philic microorganisms from hypersaline lakes.</title>
        <authorList>
            <person name="Sorokin D.Y."/>
            <person name="Abbas B."/>
            <person name="Merkel A.Y."/>
        </authorList>
    </citation>
    <scope>NUCLEOTIDE SEQUENCE [LARGE SCALE GENOMIC DNA]</scope>
    <source>
        <strain evidence="2 3">AB-CW4</strain>
    </source>
</reference>
<keyword evidence="3" id="KW-1185">Reference proteome</keyword>
<dbReference type="SUPFAM" id="SSF143422">
    <property type="entry name" value="Transposase IS200-like"/>
    <property type="match status" value="1"/>
</dbReference>
<dbReference type="EMBL" id="JAVDDT010000001">
    <property type="protein sequence ID" value="MDQ2068645.1"/>
    <property type="molecule type" value="Genomic_DNA"/>
</dbReference>
<protein>
    <submittedName>
        <fullName evidence="2">Transposase</fullName>
    </submittedName>
</protein>
<dbReference type="InterPro" id="IPR036515">
    <property type="entry name" value="Transposase_17_sf"/>
</dbReference>
<evidence type="ECO:0000259" key="1">
    <source>
        <dbReference type="SMART" id="SM01321"/>
    </source>
</evidence>
<dbReference type="Gene3D" id="3.30.70.1290">
    <property type="entry name" value="Transposase IS200-like"/>
    <property type="match status" value="1"/>
</dbReference>
<dbReference type="Proteomes" id="UP001239019">
    <property type="component" value="Unassembled WGS sequence"/>
</dbReference>
<proteinExistence type="predicted"/>
<dbReference type="PANTHER" id="PTHR34322">
    <property type="entry name" value="TRANSPOSASE, Y1_TNP DOMAIN-CONTAINING"/>
    <property type="match status" value="1"/>
</dbReference>
<gene>
    <name evidence="2" type="ORF">RBH19_02000</name>
</gene>
<organism evidence="2 3">
    <name type="scientific">Natronospira bacteriovora</name>
    <dbReference type="NCBI Taxonomy" id="3069753"/>
    <lineage>
        <taxon>Bacteria</taxon>
        <taxon>Pseudomonadati</taxon>
        <taxon>Pseudomonadota</taxon>
        <taxon>Gammaproteobacteria</taxon>
        <taxon>Natronospirales</taxon>
        <taxon>Natronospiraceae</taxon>
        <taxon>Natronospira</taxon>
    </lineage>
</organism>